<dbReference type="PANTHER" id="PTHR42798:SF2">
    <property type="entry name" value="ABC TRANSPORTER ATP-BINDING PROTEIN MG467-RELATED"/>
    <property type="match status" value="1"/>
</dbReference>
<reference evidence="5 6" key="1">
    <citation type="submission" date="2016-10" db="EMBL/GenBank/DDBJ databases">
        <authorList>
            <person name="de Groot N.N."/>
        </authorList>
    </citation>
    <scope>NUCLEOTIDE SEQUENCE [LARGE SCALE GENOMIC DNA]</scope>
    <source>
        <strain evidence="5 6">DSM 569</strain>
    </source>
</reference>
<dbReference type="AlphaFoldDB" id="A0A1I2AW66"/>
<keyword evidence="4 5" id="KW-0067">ATP-binding</keyword>
<sequence>MFVKAEKLSKIYRIGKNEIRALNEVSFELERGKIYTVIGPSGSGKTTLFNILGGLDRAEEGRIFVDGKEITAMDQKKLSDYRRDYVGFVFQFYNLINGLTVYENVLSSAALSKNPLDVDMVLEMMDVYSEKNKFPFELSGGQQQRVAIARAVVKNPAMILCDEPTGALDYESSKLVLKLLEDVNKRFGTTILIITHNLAISKMADATLRLRSGRLVEFSENPQKISAQEVSW</sequence>
<keyword evidence="3" id="KW-0547">Nucleotide-binding</keyword>
<evidence type="ECO:0000256" key="2">
    <source>
        <dbReference type="ARBA" id="ARBA00022448"/>
    </source>
</evidence>
<dbReference type="PANTHER" id="PTHR42798">
    <property type="entry name" value="LIPOPROTEIN-RELEASING SYSTEM ATP-BINDING PROTEIN LOLD"/>
    <property type="match status" value="1"/>
</dbReference>
<protein>
    <submittedName>
        <fullName evidence="5">Putative ABC transport system ATP-binding protein</fullName>
    </submittedName>
</protein>
<evidence type="ECO:0000313" key="5">
    <source>
        <dbReference type="EMBL" id="SDG43459.1"/>
    </source>
</evidence>
<dbReference type="Proteomes" id="UP000183404">
    <property type="component" value="Unassembled WGS sequence"/>
</dbReference>
<gene>
    <name evidence="5" type="ORF">SAMN04244560_02349</name>
</gene>
<dbReference type="CDD" id="cd03255">
    <property type="entry name" value="ABC_MJ0796_LolCDE_FtsE"/>
    <property type="match status" value="1"/>
</dbReference>
<evidence type="ECO:0000313" key="6">
    <source>
        <dbReference type="Proteomes" id="UP000183404"/>
    </source>
</evidence>
<evidence type="ECO:0000256" key="3">
    <source>
        <dbReference type="ARBA" id="ARBA00022741"/>
    </source>
</evidence>
<dbReference type="GO" id="GO:0016887">
    <property type="term" value="F:ATP hydrolysis activity"/>
    <property type="evidence" value="ECO:0007669"/>
    <property type="project" value="InterPro"/>
</dbReference>
<accession>A0A1I2AW66</accession>
<dbReference type="PROSITE" id="PS50893">
    <property type="entry name" value="ABC_TRANSPORTER_2"/>
    <property type="match status" value="1"/>
</dbReference>
<dbReference type="EMBL" id="FNBS01000074">
    <property type="protein sequence ID" value="SDG43459.1"/>
    <property type="molecule type" value="Genomic_DNA"/>
</dbReference>
<dbReference type="FunFam" id="3.40.50.300:FF:000032">
    <property type="entry name" value="Export ABC transporter ATP-binding protein"/>
    <property type="match status" value="1"/>
</dbReference>
<comment type="similarity">
    <text evidence="1">Belongs to the ABC transporter superfamily.</text>
</comment>
<dbReference type="PROSITE" id="PS00211">
    <property type="entry name" value="ABC_TRANSPORTER_1"/>
    <property type="match status" value="1"/>
</dbReference>
<dbReference type="InterPro" id="IPR017911">
    <property type="entry name" value="MacB-like_ATP-bd"/>
</dbReference>
<dbReference type="GO" id="GO:0005524">
    <property type="term" value="F:ATP binding"/>
    <property type="evidence" value="ECO:0007669"/>
    <property type="project" value="UniProtKB-KW"/>
</dbReference>
<keyword evidence="2" id="KW-0813">Transport</keyword>
<dbReference type="RefSeq" id="WP_003870086.1">
    <property type="nucleotide sequence ID" value="NZ_FNBS01000074.1"/>
</dbReference>
<dbReference type="InterPro" id="IPR017871">
    <property type="entry name" value="ABC_transporter-like_CS"/>
</dbReference>
<dbReference type="SUPFAM" id="SSF52540">
    <property type="entry name" value="P-loop containing nucleoside triphosphate hydrolases"/>
    <property type="match status" value="1"/>
</dbReference>
<dbReference type="GO" id="GO:0098796">
    <property type="term" value="C:membrane protein complex"/>
    <property type="evidence" value="ECO:0007669"/>
    <property type="project" value="UniProtKB-ARBA"/>
</dbReference>
<dbReference type="InterPro" id="IPR027417">
    <property type="entry name" value="P-loop_NTPase"/>
</dbReference>
<dbReference type="InterPro" id="IPR003439">
    <property type="entry name" value="ABC_transporter-like_ATP-bd"/>
</dbReference>
<dbReference type="Gene3D" id="3.40.50.300">
    <property type="entry name" value="P-loop containing nucleotide triphosphate hydrolases"/>
    <property type="match status" value="1"/>
</dbReference>
<organism evidence="5 6">
    <name type="scientific">Thermoanaerobacter thermohydrosulfuricus</name>
    <name type="common">Clostridium thermohydrosulfuricum</name>
    <dbReference type="NCBI Taxonomy" id="1516"/>
    <lineage>
        <taxon>Bacteria</taxon>
        <taxon>Bacillati</taxon>
        <taxon>Bacillota</taxon>
        <taxon>Clostridia</taxon>
        <taxon>Thermoanaerobacterales</taxon>
        <taxon>Thermoanaerobacteraceae</taxon>
        <taxon>Thermoanaerobacter</taxon>
    </lineage>
</organism>
<dbReference type="GO" id="GO:0022857">
    <property type="term" value="F:transmembrane transporter activity"/>
    <property type="evidence" value="ECO:0007669"/>
    <property type="project" value="UniProtKB-ARBA"/>
</dbReference>
<dbReference type="InterPro" id="IPR003593">
    <property type="entry name" value="AAA+_ATPase"/>
</dbReference>
<dbReference type="SMART" id="SM00382">
    <property type="entry name" value="AAA"/>
    <property type="match status" value="1"/>
</dbReference>
<evidence type="ECO:0000256" key="1">
    <source>
        <dbReference type="ARBA" id="ARBA00005417"/>
    </source>
</evidence>
<dbReference type="Pfam" id="PF00005">
    <property type="entry name" value="ABC_tran"/>
    <property type="match status" value="1"/>
</dbReference>
<name>A0A1I2AW66_THETY</name>
<proteinExistence type="inferred from homology"/>
<evidence type="ECO:0000256" key="4">
    <source>
        <dbReference type="ARBA" id="ARBA00022840"/>
    </source>
</evidence>